<dbReference type="SUPFAM" id="SSF56112">
    <property type="entry name" value="Protein kinase-like (PK-like)"/>
    <property type="match status" value="1"/>
</dbReference>
<evidence type="ECO:0000313" key="3">
    <source>
        <dbReference type="Proteomes" id="UP001501319"/>
    </source>
</evidence>
<proteinExistence type="predicted"/>
<dbReference type="Gene3D" id="3.90.1200.10">
    <property type="match status" value="1"/>
</dbReference>
<organism evidence="2 3">
    <name type="scientific">Kribbella alba</name>
    <dbReference type="NCBI Taxonomy" id="190197"/>
    <lineage>
        <taxon>Bacteria</taxon>
        <taxon>Bacillati</taxon>
        <taxon>Actinomycetota</taxon>
        <taxon>Actinomycetes</taxon>
        <taxon>Propionibacteriales</taxon>
        <taxon>Kribbellaceae</taxon>
        <taxon>Kribbella</taxon>
    </lineage>
</organism>
<name>A0ABP4RLN7_9ACTN</name>
<protein>
    <recommendedName>
        <fullName evidence="1">Aminoglycoside phosphotransferase domain-containing protein</fullName>
    </recommendedName>
</protein>
<accession>A0ABP4RLN7</accession>
<evidence type="ECO:0000313" key="2">
    <source>
        <dbReference type="EMBL" id="GAA1649861.1"/>
    </source>
</evidence>
<dbReference type="InterPro" id="IPR002575">
    <property type="entry name" value="Aminoglycoside_PTrfase"/>
</dbReference>
<evidence type="ECO:0000259" key="1">
    <source>
        <dbReference type="Pfam" id="PF01636"/>
    </source>
</evidence>
<sequence length="319" mass="34161">MIAGTVGSLLGKTAAAWRAPEFGLSAADRLVVTFSDGSAAFVKGATTEETAGWLRNEHRILDHLRGTSLCPEVLGWQDDGTGQPLLVTEDLSAAYWPAAGAENPGGGTSTVWRPGDIDLLRCTLDRLRRAPLPAELPRTTSWPGPQWPRVIELADRLVDVGVVIPGWLEANAETLTAVDAEADTALELGAYLVHGDVRSDNVCILSNAGECEGRLVDWSHAGAGHELHDLVQLLPTLHLEGGPPPWQVCTEPAPLIARLAGPSLQRACVSEQPDWLRRVFIDLASINLKWLAAALGLPLPVPDQHTPTHHRTRAQPPAG</sequence>
<dbReference type="Pfam" id="PF01636">
    <property type="entry name" value="APH"/>
    <property type="match status" value="1"/>
</dbReference>
<dbReference type="EMBL" id="BAAANE010000007">
    <property type="protein sequence ID" value="GAA1649861.1"/>
    <property type="molecule type" value="Genomic_DNA"/>
</dbReference>
<gene>
    <name evidence="2" type="ORF">GCM10009744_46760</name>
</gene>
<keyword evidence="3" id="KW-1185">Reference proteome</keyword>
<comment type="caution">
    <text evidence="2">The sequence shown here is derived from an EMBL/GenBank/DDBJ whole genome shotgun (WGS) entry which is preliminary data.</text>
</comment>
<dbReference type="InterPro" id="IPR011009">
    <property type="entry name" value="Kinase-like_dom_sf"/>
</dbReference>
<dbReference type="Proteomes" id="UP001501319">
    <property type="component" value="Unassembled WGS sequence"/>
</dbReference>
<feature type="domain" description="Aminoglycoside phosphotransferase" evidence="1">
    <location>
        <begin position="33"/>
        <end position="234"/>
    </location>
</feature>
<reference evidence="3" key="1">
    <citation type="journal article" date="2019" name="Int. J. Syst. Evol. Microbiol.">
        <title>The Global Catalogue of Microorganisms (GCM) 10K type strain sequencing project: providing services to taxonomists for standard genome sequencing and annotation.</title>
        <authorList>
            <consortium name="The Broad Institute Genomics Platform"/>
            <consortium name="The Broad Institute Genome Sequencing Center for Infectious Disease"/>
            <person name="Wu L."/>
            <person name="Ma J."/>
        </authorList>
    </citation>
    <scope>NUCLEOTIDE SEQUENCE [LARGE SCALE GENOMIC DNA]</scope>
    <source>
        <strain evidence="3">JCM 14306</strain>
    </source>
</reference>